<dbReference type="AlphaFoldDB" id="A0A1K2IQV2"/>
<organism evidence="1 2">
    <name type="scientific">Chryseobacterium limigenitum</name>
    <dbReference type="NCBI Taxonomy" id="1612149"/>
    <lineage>
        <taxon>Bacteria</taxon>
        <taxon>Pseudomonadati</taxon>
        <taxon>Bacteroidota</taxon>
        <taxon>Flavobacteriia</taxon>
        <taxon>Flavobacteriales</taxon>
        <taxon>Weeksellaceae</taxon>
        <taxon>Chryseobacterium group</taxon>
        <taxon>Chryseobacterium</taxon>
    </lineage>
</organism>
<dbReference type="Proteomes" id="UP000182034">
    <property type="component" value="Unassembled WGS sequence"/>
</dbReference>
<dbReference type="RefSeq" id="WP_072409960.1">
    <property type="nucleotide sequence ID" value="NZ_FPKW01000007.1"/>
</dbReference>
<accession>A0A1K2IQV2</accession>
<sequence length="225" mass="23927">MMKNQNLAILLLVIAAIFTKGQVGINTATPKKMLHVNGSLQFTNELNVGGNDATPGSAGVAGEILVSNGPGVAPKWMLTTASKKPVIGTLGTGAYIRETFTYTGSSITLPPGKWMITASMLLNMRNAYNADDYGWLRSSLSNSSTTLSPSSDIVSTSTLFSGGSTRYTTYSLTTGNILIENTSSAPKTYYYYAWGEFSGTSANKFFTNFGGSGWGEDMLYAIPVN</sequence>
<name>A0A1K2IQV2_9FLAO</name>
<keyword evidence="2" id="KW-1185">Reference proteome</keyword>
<reference evidence="2" key="1">
    <citation type="submission" date="2016-10" db="EMBL/GenBank/DDBJ databases">
        <authorList>
            <person name="Varghese N."/>
            <person name="Submissions S."/>
        </authorList>
    </citation>
    <scope>NUCLEOTIDE SEQUENCE [LARGE SCALE GENOMIC DNA]</scope>
    <source>
        <strain evidence="2">SUR2</strain>
    </source>
</reference>
<evidence type="ECO:0000313" key="2">
    <source>
        <dbReference type="Proteomes" id="UP000182034"/>
    </source>
</evidence>
<evidence type="ECO:0000313" key="1">
    <source>
        <dbReference type="EMBL" id="SFZ94634.1"/>
    </source>
</evidence>
<dbReference type="OrthoDB" id="1252924at2"/>
<protein>
    <submittedName>
        <fullName evidence="1">Uncharacterized protein</fullName>
    </submittedName>
</protein>
<dbReference type="STRING" id="1612149.SAMN05216324_107110"/>
<proteinExistence type="predicted"/>
<gene>
    <name evidence="1" type="ORF">SAMN05216324_107110</name>
</gene>
<dbReference type="EMBL" id="FPKW01000007">
    <property type="protein sequence ID" value="SFZ94634.1"/>
    <property type="molecule type" value="Genomic_DNA"/>
</dbReference>